<reference evidence="1" key="2">
    <citation type="submission" date="2019-07" db="EMBL/GenBank/DDBJ databases">
        <authorList>
            <person name="Yang Y."/>
            <person name="Bocs S."/>
            <person name="Baudouin L."/>
        </authorList>
    </citation>
    <scope>NUCLEOTIDE SEQUENCE</scope>
    <source>
        <tissue evidence="1">Spear leaf of Hainan Tall coconut</tissue>
    </source>
</reference>
<dbReference type="GO" id="GO:0003723">
    <property type="term" value="F:RNA binding"/>
    <property type="evidence" value="ECO:0007669"/>
    <property type="project" value="InterPro"/>
</dbReference>
<comment type="caution">
    <text evidence="1">The sequence shown here is derived from an EMBL/GenBank/DDBJ whole genome shotgun (WGS) entry which is preliminary data.</text>
</comment>
<reference evidence="1" key="1">
    <citation type="journal article" date="2017" name="Gigascience">
        <title>The genome draft of coconut (Cocos nucifera).</title>
        <authorList>
            <person name="Xiao Y."/>
            <person name="Xu P."/>
            <person name="Fan H."/>
            <person name="Baudouin L."/>
            <person name="Xia W."/>
            <person name="Bocs S."/>
            <person name="Xu J."/>
            <person name="Li Q."/>
            <person name="Guo A."/>
            <person name="Zhou L."/>
            <person name="Li J."/>
            <person name="Wu Y."/>
            <person name="Ma Z."/>
            <person name="Armero A."/>
            <person name="Issali A.E."/>
            <person name="Liu N."/>
            <person name="Peng M."/>
            <person name="Yang Y."/>
        </authorList>
    </citation>
    <scope>NUCLEOTIDE SEQUENCE</scope>
    <source>
        <tissue evidence="1">Spear leaf of Hainan Tall coconut</tissue>
    </source>
</reference>
<dbReference type="PANTHER" id="PTHR47926">
    <property type="entry name" value="PENTATRICOPEPTIDE REPEAT-CONTAINING PROTEIN"/>
    <property type="match status" value="1"/>
</dbReference>
<dbReference type="InterPro" id="IPR046960">
    <property type="entry name" value="PPR_At4g14850-like_plant"/>
</dbReference>
<name>A0A8K0I1N0_COCNU</name>
<organism evidence="1 2">
    <name type="scientific">Cocos nucifera</name>
    <name type="common">Coconut palm</name>
    <dbReference type="NCBI Taxonomy" id="13894"/>
    <lineage>
        <taxon>Eukaryota</taxon>
        <taxon>Viridiplantae</taxon>
        <taxon>Streptophyta</taxon>
        <taxon>Embryophyta</taxon>
        <taxon>Tracheophyta</taxon>
        <taxon>Spermatophyta</taxon>
        <taxon>Magnoliopsida</taxon>
        <taxon>Liliopsida</taxon>
        <taxon>Arecaceae</taxon>
        <taxon>Arecoideae</taxon>
        <taxon>Cocoseae</taxon>
        <taxon>Attaleinae</taxon>
        <taxon>Cocos</taxon>
    </lineage>
</organism>
<proteinExistence type="predicted"/>
<evidence type="ECO:0000313" key="2">
    <source>
        <dbReference type="Proteomes" id="UP000797356"/>
    </source>
</evidence>
<dbReference type="EMBL" id="CM017874">
    <property type="protein sequence ID" value="KAG1334202.1"/>
    <property type="molecule type" value="Genomic_DNA"/>
</dbReference>
<gene>
    <name evidence="1" type="ORF">COCNU_03G003210</name>
</gene>
<accession>A0A8K0I1N0</accession>
<protein>
    <submittedName>
        <fullName evidence="1">Putative Pentatricopeptide repeat-containing protein</fullName>
    </submittedName>
</protein>
<sequence>MAPGPPPRHPSSATSASAAAGVHGLIATSGAVLDRFLANNLITMYPKRGSLRYTRRLFDQTSSATPLPGIPSSTYALHDRATYALLLFRLMLRSALSPTHLTFPPILKLCSSASDVLSASQAIHFCSIKIELVSDAIVSSTLLSV</sequence>
<dbReference type="GO" id="GO:0009451">
    <property type="term" value="P:RNA modification"/>
    <property type="evidence" value="ECO:0007669"/>
    <property type="project" value="InterPro"/>
</dbReference>
<keyword evidence="2" id="KW-1185">Reference proteome</keyword>
<dbReference type="Gene3D" id="1.25.40.10">
    <property type="entry name" value="Tetratricopeptide repeat domain"/>
    <property type="match status" value="1"/>
</dbReference>
<dbReference type="InterPro" id="IPR011990">
    <property type="entry name" value="TPR-like_helical_dom_sf"/>
</dbReference>
<dbReference type="AlphaFoldDB" id="A0A8K0I1N0"/>
<evidence type="ECO:0000313" key="1">
    <source>
        <dbReference type="EMBL" id="KAG1334202.1"/>
    </source>
</evidence>
<dbReference type="Proteomes" id="UP000797356">
    <property type="component" value="Chromosome 3"/>
</dbReference>